<evidence type="ECO:0000256" key="2">
    <source>
        <dbReference type="ARBA" id="ARBA00022614"/>
    </source>
</evidence>
<dbReference type="SMART" id="SM00368">
    <property type="entry name" value="LRR_RI"/>
    <property type="match status" value="8"/>
</dbReference>
<dbReference type="Pfam" id="PF02758">
    <property type="entry name" value="PYRIN"/>
    <property type="match status" value="1"/>
</dbReference>
<proteinExistence type="inferred from homology"/>
<reference evidence="7" key="3">
    <citation type="submission" date="2025-09" db="UniProtKB">
        <authorList>
            <consortium name="Ensembl"/>
        </authorList>
    </citation>
    <scope>IDENTIFICATION</scope>
</reference>
<dbReference type="Proteomes" id="UP000005225">
    <property type="component" value="Unassembled WGS sequence"/>
</dbReference>
<dbReference type="InterPro" id="IPR032675">
    <property type="entry name" value="LRR_dom_sf"/>
</dbReference>
<dbReference type="STRING" id="30611.ENSOGAP00000019290"/>
<sequence>MAESFSAAFDLLWYLEKLSDEEFHSFKSHLEQEIQQFGLPQIPLTDLEVSKEVLVNTLRSSYEEQHTWNMTFSILQKLGHKDLCEKITIRQNRNKEMHKCLMRTKFLSQWETCRFSEIHYSFFSEVTCDIFYILESSYDSSTSSKENLNVFLVGDRATGKSMITKMAVTKWTVGEMWKAPIADILSDPRKVLFILEDLDNMNVDLNVDESALCSDSRRKVPVSVLLVSLLKRKMVPGCWVLVSSRPSCEPSIKALMNERDCYVTLQLSNEKKQHYFHLFFNNQERAVLTFKFVLMSEILVDLCEVPLLSWILCTVLNQQINQGEDIGFSCETPTDIYTHYLASVLASDPEVTARQHHLILLNRLCLLALEGLSHNTLRFSRNDLVSVGFTSDDVSVLQAMNILLRSSNHQVRFEFIHLNIQEFCAALASLMVLPRRWIPSARRRKKEKRELYDNFSPVVTSIFGLLNEKRRKILETSLGCQLPMVESLRQNLLMQMKYLGNNPNLMEHHMPLFYCFLENLEEEFVKEIMSFFSEATIFIQDNKDLMVSLYCLQHCQPLQKLKLSVQQVFRCETPISMLTSSQIRGLTFWMHICSLFYTKENFRELEICTSDFNRISELLLCKALRHPNCQLQTLRLSYVSVSSNFNDLFMSMACNQNLTFLNVNCIPISPKMFSLLCEALSSPTCNIQHLSLMRCDLQASACPEIASILISSKKLKKLTLSNNPLKNDGVKILCDALFHPECVLESLGLYFCCLTERCVAYIARVLMFSTTLKHLDLSVNCLQNRAVLALTFPLSLPECHLQELELTGCFFNNEVCHYIASSLISNVHLRRLELGYNNLGDAGVESLCNALQHQDCKLETVGLEGCMLTSACCTTLASVFSSSKTLKKLNLIENNLGDEGIMKLIQGLGHPSCVLELLGIGVSDLSAETQSLLMAVREKNTKLEFSSSFSTVKEGRQFNDLLGSGNPPEPASTTPNYPWHSIFFKLPRKFSSMTEETTVSEQSL</sequence>
<dbReference type="Pfam" id="PF17779">
    <property type="entry name" value="WHD_NOD2"/>
    <property type="match status" value="1"/>
</dbReference>
<keyword evidence="2" id="KW-0433">Leucine-rich repeat</keyword>
<organism evidence="7 8">
    <name type="scientific">Otolemur garnettii</name>
    <name type="common">Small-eared galago</name>
    <name type="synonym">Garnett's greater bushbaby</name>
    <dbReference type="NCBI Taxonomy" id="30611"/>
    <lineage>
        <taxon>Eukaryota</taxon>
        <taxon>Metazoa</taxon>
        <taxon>Chordata</taxon>
        <taxon>Craniata</taxon>
        <taxon>Vertebrata</taxon>
        <taxon>Euteleostomi</taxon>
        <taxon>Mammalia</taxon>
        <taxon>Eutheria</taxon>
        <taxon>Euarchontoglires</taxon>
        <taxon>Primates</taxon>
        <taxon>Strepsirrhini</taxon>
        <taxon>Lorisiformes</taxon>
        <taxon>Galagidae</taxon>
        <taxon>Otolemur</taxon>
    </lineage>
</organism>
<comment type="similarity">
    <text evidence="1">Belongs to the NLRP family.</text>
</comment>
<dbReference type="PANTHER" id="PTHR45690:SF5">
    <property type="entry name" value="NACHT, LRR AND PYD DOMAINS-CONTAINING PROTEIN 11"/>
    <property type="match status" value="1"/>
</dbReference>
<dbReference type="EMBL" id="AAQR03181527">
    <property type="status" value="NOT_ANNOTATED_CDS"/>
    <property type="molecule type" value="Genomic_DNA"/>
</dbReference>
<keyword evidence="5" id="KW-0067">ATP-binding</keyword>
<keyword evidence="8" id="KW-1185">Reference proteome</keyword>
<evidence type="ECO:0000256" key="5">
    <source>
        <dbReference type="ARBA" id="ARBA00022840"/>
    </source>
</evidence>
<dbReference type="AlphaFoldDB" id="H0XT48"/>
<evidence type="ECO:0000256" key="3">
    <source>
        <dbReference type="ARBA" id="ARBA00022737"/>
    </source>
</evidence>
<dbReference type="GO" id="GO:0050727">
    <property type="term" value="P:regulation of inflammatory response"/>
    <property type="evidence" value="ECO:0007669"/>
    <property type="project" value="TreeGrafter"/>
</dbReference>
<dbReference type="GO" id="GO:0005737">
    <property type="term" value="C:cytoplasm"/>
    <property type="evidence" value="ECO:0007669"/>
    <property type="project" value="TreeGrafter"/>
</dbReference>
<dbReference type="HOGENOM" id="CLU_002274_2_1_1"/>
<evidence type="ECO:0000256" key="4">
    <source>
        <dbReference type="ARBA" id="ARBA00022741"/>
    </source>
</evidence>
<protein>
    <recommendedName>
        <fullName evidence="6">Pyrin domain-containing protein</fullName>
    </recommendedName>
</protein>
<dbReference type="PANTHER" id="PTHR45690">
    <property type="entry name" value="NACHT, LRR AND PYD DOMAINS-CONTAINING PROTEIN 12"/>
    <property type="match status" value="1"/>
</dbReference>
<evidence type="ECO:0000313" key="7">
    <source>
        <dbReference type="Ensembl" id="ENSOGAP00000019290.1"/>
    </source>
</evidence>
<dbReference type="SMART" id="SM01289">
    <property type="entry name" value="PYRIN"/>
    <property type="match status" value="1"/>
</dbReference>
<dbReference type="CDD" id="cd08320">
    <property type="entry name" value="Pyrin_NALPs"/>
    <property type="match status" value="1"/>
</dbReference>
<evidence type="ECO:0000256" key="1">
    <source>
        <dbReference type="ARBA" id="ARBA00008665"/>
    </source>
</evidence>
<dbReference type="Pfam" id="PF05729">
    <property type="entry name" value="NACHT"/>
    <property type="match status" value="1"/>
</dbReference>
<dbReference type="Pfam" id="PF13516">
    <property type="entry name" value="LRR_6"/>
    <property type="match status" value="3"/>
</dbReference>
<dbReference type="InParanoid" id="H0XT48"/>
<dbReference type="InterPro" id="IPR041267">
    <property type="entry name" value="NLRP_HD2"/>
</dbReference>
<dbReference type="EMBL" id="AAQR03181526">
    <property type="status" value="NOT_ANNOTATED_CDS"/>
    <property type="molecule type" value="Genomic_DNA"/>
</dbReference>
<dbReference type="Ensembl" id="ENSOGAT00000025002.1">
    <property type="protein sequence ID" value="ENSOGAP00000019290.1"/>
    <property type="gene ID" value="ENSOGAG00000031696.1"/>
</dbReference>
<reference evidence="8" key="1">
    <citation type="submission" date="2011-03" db="EMBL/GenBank/DDBJ databases">
        <title>Version 3 of the genome sequence of Otolemur garnettii (Bushbaby).</title>
        <authorList>
            <consortium name="The Broad Institute Genome Sequencing Platform"/>
            <person name="Di Palma F."/>
            <person name="Johnson J."/>
            <person name="Lander E.S."/>
            <person name="Lindblad-Toh K."/>
            <person name="Jaffe D.B."/>
            <person name="Gnerre S."/>
            <person name="MacCallum I."/>
            <person name="Przybylski D."/>
            <person name="Ribeiro F.J."/>
            <person name="Burton J.N."/>
            <person name="Walker B.J."/>
            <person name="Sharpe T."/>
            <person name="Hall G."/>
        </authorList>
    </citation>
    <scope>NUCLEOTIDE SEQUENCE [LARGE SCALE GENOMIC DNA]</scope>
</reference>
<dbReference type="OMA" id="CARNDNT"/>
<dbReference type="SUPFAM" id="SSF52047">
    <property type="entry name" value="RNI-like"/>
    <property type="match status" value="1"/>
</dbReference>
<dbReference type="Gene3D" id="1.10.533.10">
    <property type="entry name" value="Death Domain, Fas"/>
    <property type="match status" value="1"/>
</dbReference>
<keyword evidence="3" id="KW-0677">Repeat</keyword>
<dbReference type="InterPro" id="IPR041075">
    <property type="entry name" value="NOD1/2_WH"/>
</dbReference>
<dbReference type="FunCoup" id="H0XT48">
    <property type="interactions" value="71"/>
</dbReference>
<dbReference type="GO" id="GO:0005524">
    <property type="term" value="F:ATP binding"/>
    <property type="evidence" value="ECO:0007669"/>
    <property type="project" value="UniProtKB-KW"/>
</dbReference>
<dbReference type="InterPro" id="IPR001611">
    <property type="entry name" value="Leu-rich_rpt"/>
</dbReference>
<accession>H0XT48</accession>
<dbReference type="eggNOG" id="ENOG502QQ5H">
    <property type="taxonomic scope" value="Eukaryota"/>
</dbReference>
<dbReference type="PROSITE" id="PS50824">
    <property type="entry name" value="DAPIN"/>
    <property type="match status" value="1"/>
</dbReference>
<keyword evidence="4" id="KW-0547">Nucleotide-binding</keyword>
<dbReference type="GeneTree" id="ENSGT00940000163635"/>
<name>H0XT48_OTOGA</name>
<dbReference type="InterPro" id="IPR011029">
    <property type="entry name" value="DEATH-like_dom_sf"/>
</dbReference>
<dbReference type="InterPro" id="IPR050637">
    <property type="entry name" value="NLRP_innate_immun_reg"/>
</dbReference>
<dbReference type="SUPFAM" id="SSF47986">
    <property type="entry name" value="DEATH domain"/>
    <property type="match status" value="1"/>
</dbReference>
<feature type="domain" description="Pyrin" evidence="6">
    <location>
        <begin position="1"/>
        <end position="93"/>
    </location>
</feature>
<dbReference type="Gene3D" id="3.80.10.10">
    <property type="entry name" value="Ribonuclease Inhibitor"/>
    <property type="match status" value="2"/>
</dbReference>
<evidence type="ECO:0000259" key="6">
    <source>
        <dbReference type="PROSITE" id="PS50824"/>
    </source>
</evidence>
<dbReference type="InterPro" id="IPR007111">
    <property type="entry name" value="NACHT_NTPase"/>
</dbReference>
<evidence type="ECO:0000313" key="8">
    <source>
        <dbReference type="Proteomes" id="UP000005225"/>
    </source>
</evidence>
<dbReference type="Pfam" id="PF17776">
    <property type="entry name" value="NLRC4_HD2"/>
    <property type="match status" value="1"/>
</dbReference>
<dbReference type="InterPro" id="IPR004020">
    <property type="entry name" value="DAPIN"/>
</dbReference>
<dbReference type="EMBL" id="AAQR03181525">
    <property type="status" value="NOT_ANNOTATED_CDS"/>
    <property type="molecule type" value="Genomic_DNA"/>
</dbReference>
<reference evidence="7" key="2">
    <citation type="submission" date="2025-08" db="UniProtKB">
        <authorList>
            <consortium name="Ensembl"/>
        </authorList>
    </citation>
    <scope>IDENTIFICATION</scope>
</reference>